<dbReference type="PANTHER" id="PTHR34512:SF30">
    <property type="entry name" value="OUTER MEMBRANE PROTEIN ASSEMBLY FACTOR BAMB"/>
    <property type="match status" value="1"/>
</dbReference>
<keyword evidence="2 4" id="KW-0472">Membrane</keyword>
<feature type="signal peptide" evidence="5">
    <location>
        <begin position="1"/>
        <end position="21"/>
    </location>
</feature>
<reference evidence="7 8" key="1">
    <citation type="submission" date="2018-01" db="EMBL/GenBank/DDBJ databases">
        <title>Whole genome analyses suggest that Burkholderia sensu lato contains two further novel genera in the rhizoxinica-symbiotica group Mycetohabitans gen. nov., and Trinickia gen. nov.: implications for the evolution of diazotrophy and nodulation in the Burkholderiaceae.</title>
        <authorList>
            <person name="Estrada-de los Santos P."/>
            <person name="Palmer M."/>
            <person name="Chavez-Ramirez B."/>
            <person name="Beukes C."/>
            <person name="Steenkamp E.T."/>
            <person name="Hirsch A.M."/>
            <person name="Manyaka P."/>
            <person name="Maluk M."/>
            <person name="Lafos M."/>
            <person name="Crook M."/>
            <person name="Gross E."/>
            <person name="Simon M.F."/>
            <person name="Bueno dos Reis Junior F."/>
            <person name="Poole P.S."/>
            <person name="Venter S.N."/>
            <person name="James E.K."/>
        </authorList>
    </citation>
    <scope>NUCLEOTIDE SEQUENCE [LARGE SCALE GENOMIC DNA]</scope>
    <source>
        <strain evidence="7 8">GP25-8</strain>
    </source>
</reference>
<sequence>MNLLKRIAVPVACAMTVLAMAACSSTKDERRNPVPLTEFKPVFNVERAWKASVGKAGRYFFSPVVVGDAVYAAGGNGTVAKIDGKTGQDIWRAKLHTDLTAGVGSDGTYTAVGAEKGGVQVIGSDGKLLWKTSVPGEIVSPPLVGNGYVIVRTIDGQINAFNAATGELRWQYHNRAVPLNLRVSAGMAFAGQAAVLAGFPGGSLAAINLKTGDDYWQAPVSFPKGVTEVERINDVTGAPTLVGAQACAVTFQGRLSCFDANNGQPVWEKPFSGVSGLAEDNKVVVAPDDWSVLEAFDVTSGNLLWKNDKLKNRDLSGPYLLGPNVVVGDYKGFVHFLSRDDGSFLARAKTDGSAITAAPVAVDNTLIVQTHDGDLYGFVSR</sequence>
<feature type="chain" id="PRO_5015012885" description="Outer membrane protein assembly factor BamB" evidence="5">
    <location>
        <begin position="22"/>
        <end position="381"/>
    </location>
</feature>
<dbReference type="NCBIfam" id="TIGR03300">
    <property type="entry name" value="assembly_YfgL"/>
    <property type="match status" value="1"/>
</dbReference>
<gene>
    <name evidence="4 7" type="primary">bamB</name>
    <name evidence="7" type="ORF">C0Z19_02690</name>
</gene>
<dbReference type="EMBL" id="PNYB01000002">
    <property type="protein sequence ID" value="PMS27610.1"/>
    <property type="molecule type" value="Genomic_DNA"/>
</dbReference>
<evidence type="ECO:0000259" key="6">
    <source>
        <dbReference type="Pfam" id="PF13360"/>
    </source>
</evidence>
<evidence type="ECO:0000256" key="4">
    <source>
        <dbReference type="HAMAP-Rule" id="MF_00923"/>
    </source>
</evidence>
<dbReference type="PANTHER" id="PTHR34512">
    <property type="entry name" value="CELL SURFACE PROTEIN"/>
    <property type="match status" value="1"/>
</dbReference>
<dbReference type="AlphaFoldDB" id="A0A2N7WDV5"/>
<dbReference type="GO" id="GO:0043165">
    <property type="term" value="P:Gram-negative-bacterium-type cell outer membrane assembly"/>
    <property type="evidence" value="ECO:0007669"/>
    <property type="project" value="UniProtKB-UniRule"/>
</dbReference>
<keyword evidence="3 4" id="KW-0998">Cell outer membrane</keyword>
<dbReference type="InterPro" id="IPR011047">
    <property type="entry name" value="Quinoprotein_ADH-like_sf"/>
</dbReference>
<dbReference type="InterPro" id="IPR018391">
    <property type="entry name" value="PQQ_b-propeller_rpt"/>
</dbReference>
<evidence type="ECO:0000256" key="5">
    <source>
        <dbReference type="SAM" id="SignalP"/>
    </source>
</evidence>
<dbReference type="Pfam" id="PF13360">
    <property type="entry name" value="PQQ_2"/>
    <property type="match status" value="1"/>
</dbReference>
<dbReference type="RefSeq" id="WP_102608260.1">
    <property type="nucleotide sequence ID" value="NZ_CADIKD010000021.1"/>
</dbReference>
<keyword evidence="1 4" id="KW-0732">Signal</keyword>
<comment type="function">
    <text evidence="4">Part of the outer membrane protein assembly complex, which is involved in assembly and insertion of beta-barrel proteins into the outer membrane.</text>
</comment>
<keyword evidence="8" id="KW-1185">Reference proteome</keyword>
<name>A0A2N7WDV5_9BURK</name>
<comment type="subcellular location">
    <subcellularLocation>
        <location evidence="4">Cell outer membrane</location>
        <topology evidence="4">Lipid-anchor</topology>
    </subcellularLocation>
</comment>
<comment type="caution">
    <text evidence="7">The sequence shown here is derived from an EMBL/GenBank/DDBJ whole genome shotgun (WGS) entry which is preliminary data.</text>
</comment>
<evidence type="ECO:0000256" key="2">
    <source>
        <dbReference type="ARBA" id="ARBA00023136"/>
    </source>
</evidence>
<evidence type="ECO:0000313" key="8">
    <source>
        <dbReference type="Proteomes" id="UP000235347"/>
    </source>
</evidence>
<proteinExistence type="inferred from homology"/>
<accession>A0A2N7WDV5</accession>
<keyword evidence="4" id="KW-0449">Lipoprotein</keyword>
<dbReference type="SMART" id="SM00564">
    <property type="entry name" value="PQQ"/>
    <property type="match status" value="6"/>
</dbReference>
<dbReference type="InterPro" id="IPR017687">
    <property type="entry name" value="BamB"/>
</dbReference>
<dbReference type="Proteomes" id="UP000235347">
    <property type="component" value="Unassembled WGS sequence"/>
</dbReference>
<evidence type="ECO:0000256" key="1">
    <source>
        <dbReference type="ARBA" id="ARBA00022729"/>
    </source>
</evidence>
<dbReference type="HAMAP" id="MF_00923">
    <property type="entry name" value="OM_assembly_BamB"/>
    <property type="match status" value="1"/>
</dbReference>
<organism evidence="7 8">
    <name type="scientific">Trinickia soli</name>
    <dbReference type="NCBI Taxonomy" id="380675"/>
    <lineage>
        <taxon>Bacteria</taxon>
        <taxon>Pseudomonadati</taxon>
        <taxon>Pseudomonadota</taxon>
        <taxon>Betaproteobacteria</taxon>
        <taxon>Burkholderiales</taxon>
        <taxon>Burkholderiaceae</taxon>
        <taxon>Trinickia</taxon>
    </lineage>
</organism>
<dbReference type="GO" id="GO:0009279">
    <property type="term" value="C:cell outer membrane"/>
    <property type="evidence" value="ECO:0007669"/>
    <property type="project" value="UniProtKB-SubCell"/>
</dbReference>
<dbReference type="PROSITE" id="PS51257">
    <property type="entry name" value="PROKAR_LIPOPROTEIN"/>
    <property type="match status" value="1"/>
</dbReference>
<dbReference type="SUPFAM" id="SSF50998">
    <property type="entry name" value="Quinoprotein alcohol dehydrogenase-like"/>
    <property type="match status" value="1"/>
</dbReference>
<dbReference type="GO" id="GO:0051205">
    <property type="term" value="P:protein insertion into membrane"/>
    <property type="evidence" value="ECO:0007669"/>
    <property type="project" value="UniProtKB-UniRule"/>
</dbReference>
<dbReference type="InterPro" id="IPR002372">
    <property type="entry name" value="PQQ_rpt_dom"/>
</dbReference>
<evidence type="ECO:0000313" key="7">
    <source>
        <dbReference type="EMBL" id="PMS27610.1"/>
    </source>
</evidence>
<comment type="subunit">
    <text evidence="4">Part of the Bam complex.</text>
</comment>
<feature type="domain" description="Pyrrolo-quinoline quinone repeat" evidence="6">
    <location>
        <begin position="76"/>
        <end position="307"/>
    </location>
</feature>
<dbReference type="Gene3D" id="2.130.10.10">
    <property type="entry name" value="YVTN repeat-like/Quinoprotein amine dehydrogenase"/>
    <property type="match status" value="1"/>
</dbReference>
<comment type="similarity">
    <text evidence="4">Belongs to the BamB family.</text>
</comment>
<dbReference type="InterPro" id="IPR015943">
    <property type="entry name" value="WD40/YVTN_repeat-like_dom_sf"/>
</dbReference>
<evidence type="ECO:0000256" key="3">
    <source>
        <dbReference type="ARBA" id="ARBA00023237"/>
    </source>
</evidence>
<keyword evidence="4" id="KW-0564">Palmitate</keyword>
<protein>
    <recommendedName>
        <fullName evidence="4">Outer membrane protein assembly factor BamB</fullName>
    </recommendedName>
</protein>